<evidence type="ECO:0000256" key="1">
    <source>
        <dbReference type="ARBA" id="ARBA00007381"/>
    </source>
</evidence>
<dbReference type="InterPro" id="IPR013126">
    <property type="entry name" value="Hsp_70_fam"/>
</dbReference>
<keyword evidence="3 4" id="KW-0067">ATP-binding</keyword>
<dbReference type="PROSITE" id="PS00297">
    <property type="entry name" value="HSP70_1"/>
    <property type="match status" value="1"/>
</dbReference>
<feature type="region of interest" description="Disordered" evidence="5">
    <location>
        <begin position="228"/>
        <end position="247"/>
    </location>
</feature>
<gene>
    <name evidence="6" type="ORF">CBR_g28678</name>
</gene>
<evidence type="ECO:0000313" key="6">
    <source>
        <dbReference type="EMBL" id="GBG78964.1"/>
    </source>
</evidence>
<dbReference type="Gramene" id="GBG78964">
    <property type="protein sequence ID" value="GBG78964"/>
    <property type="gene ID" value="CBR_g28678"/>
</dbReference>
<reference evidence="6 7" key="1">
    <citation type="journal article" date="2018" name="Cell">
        <title>The Chara Genome: Secondary Complexity and Implications for Plant Terrestrialization.</title>
        <authorList>
            <person name="Nishiyama T."/>
            <person name="Sakayama H."/>
            <person name="Vries J.D."/>
            <person name="Buschmann H."/>
            <person name="Saint-Marcoux D."/>
            <person name="Ullrich K.K."/>
            <person name="Haas F.B."/>
            <person name="Vanderstraeten L."/>
            <person name="Becker D."/>
            <person name="Lang D."/>
            <person name="Vosolsobe S."/>
            <person name="Rombauts S."/>
            <person name="Wilhelmsson P.K.I."/>
            <person name="Janitza P."/>
            <person name="Kern R."/>
            <person name="Heyl A."/>
            <person name="Rumpler F."/>
            <person name="Villalobos L.I.A.C."/>
            <person name="Clay J.M."/>
            <person name="Skokan R."/>
            <person name="Toyoda A."/>
            <person name="Suzuki Y."/>
            <person name="Kagoshima H."/>
            <person name="Schijlen E."/>
            <person name="Tajeshwar N."/>
            <person name="Catarino B."/>
            <person name="Hetherington A.J."/>
            <person name="Saltykova A."/>
            <person name="Bonnot C."/>
            <person name="Breuninger H."/>
            <person name="Symeonidi A."/>
            <person name="Radhakrishnan G.V."/>
            <person name="Van Nieuwerburgh F."/>
            <person name="Deforce D."/>
            <person name="Chang C."/>
            <person name="Karol K.G."/>
            <person name="Hedrich R."/>
            <person name="Ulvskov P."/>
            <person name="Glockner G."/>
            <person name="Delwiche C.F."/>
            <person name="Petrasek J."/>
            <person name="Van de Peer Y."/>
            <person name="Friml J."/>
            <person name="Beilby M."/>
            <person name="Dolan L."/>
            <person name="Kohara Y."/>
            <person name="Sugano S."/>
            <person name="Fujiyama A."/>
            <person name="Delaux P.-M."/>
            <person name="Quint M."/>
            <person name="TheiBen G."/>
            <person name="Hagemann M."/>
            <person name="Harholt J."/>
            <person name="Dunand C."/>
            <person name="Zachgo S."/>
            <person name="Langdale J."/>
            <person name="Maumus F."/>
            <person name="Straeten D.V.D."/>
            <person name="Gould S.B."/>
            <person name="Rensing S.A."/>
        </authorList>
    </citation>
    <scope>NUCLEOTIDE SEQUENCE [LARGE SCALE GENOMIC DNA]</scope>
    <source>
        <strain evidence="6 7">S276</strain>
    </source>
</reference>
<evidence type="ECO:0000256" key="3">
    <source>
        <dbReference type="ARBA" id="ARBA00022840"/>
    </source>
</evidence>
<sequence>MDWLTWKSNSTVASAGSGSASSSENESTKKFEGPAIGIDLGTTNSCVGVWSHGRVEIIPNDHGHPITPSCVAFTQQGDVLVGKTAKNQAARNPENTLFHVKRWMGRRYGDVIKTVKKMAKGLWSYAFTRGDGGGGGGGECVIEVESGRRKKKYTAEEISAIILKKLKEIAEAYLDSTVKRAVIGVPANFTQAQKQATKEAARLAGLEVVRLVTEPSAAALAYALRTSGGGGGSDGRGAGGGGGGSGIGNPAAGSSKIMVVDWGGGTLDVSIMKVKKQEYAVIAVAGDTHLGGEDIDDALVTHFADEFQRLHRIPIRDSPRAMHRLRAKCEDLKHDLSFREATTICVDCLAEGFDFEMTMSRAGFEELIGPILQKCMDFVEKAIADAGIKDKSEISKVILAGGSTRIPKLQEMLSDSLGANKLCKSIHPDECVAYGATVQAALLTGELQMNVTDLTVVEAVPVTIGMSIAGGSFLRLIPRNSPYPFRLEERLRAAYDGDTSAGVYLYEGEREKPEANEFLGGVTIDGLKPGPPNSGEECAPFSLVLEIDEDGILTVTLRDTFGRSVSKSLGKNWGKCSPEEARRAAEIASKFAREDEDHVGKARARTRLMECIYRIRWRLSLVSDRKEKKRRTKMLDEIEEEVGDSSSLCDIAVYDAWKRHVEVTCGHI</sequence>
<comment type="caution">
    <text evidence="6">The sequence shown here is derived from an EMBL/GenBank/DDBJ whole genome shotgun (WGS) entry which is preliminary data.</text>
</comment>
<dbReference type="SUPFAM" id="SSF100920">
    <property type="entry name" value="Heat shock protein 70kD (HSP70), peptide-binding domain"/>
    <property type="match status" value="1"/>
</dbReference>
<dbReference type="GO" id="GO:0005524">
    <property type="term" value="F:ATP binding"/>
    <property type="evidence" value="ECO:0007669"/>
    <property type="project" value="UniProtKB-KW"/>
</dbReference>
<dbReference type="AlphaFoldDB" id="A0A388L9K4"/>
<dbReference type="Pfam" id="PF00012">
    <property type="entry name" value="HSP70"/>
    <property type="match status" value="1"/>
</dbReference>
<accession>A0A388L9K4</accession>
<dbReference type="InterPro" id="IPR018181">
    <property type="entry name" value="Heat_shock_70_CS"/>
</dbReference>
<evidence type="ECO:0000313" key="7">
    <source>
        <dbReference type="Proteomes" id="UP000265515"/>
    </source>
</evidence>
<keyword evidence="7" id="KW-1185">Reference proteome</keyword>
<keyword evidence="2 4" id="KW-0547">Nucleotide-binding</keyword>
<dbReference type="FunFam" id="3.90.640.10:FF:000010">
    <property type="entry name" value="heat shock 70 kDa protein 14"/>
    <property type="match status" value="1"/>
</dbReference>
<dbReference type="Gene3D" id="3.30.420.40">
    <property type="match status" value="2"/>
</dbReference>
<evidence type="ECO:0000256" key="4">
    <source>
        <dbReference type="RuleBase" id="RU003322"/>
    </source>
</evidence>
<comment type="similarity">
    <text evidence="1 4">Belongs to the heat shock protein 70 family.</text>
</comment>
<dbReference type="SUPFAM" id="SSF53067">
    <property type="entry name" value="Actin-like ATPase domain"/>
    <property type="match status" value="2"/>
</dbReference>
<dbReference type="Gene3D" id="3.90.640.10">
    <property type="entry name" value="Actin, Chain A, domain 4"/>
    <property type="match status" value="1"/>
</dbReference>
<evidence type="ECO:0000256" key="5">
    <source>
        <dbReference type="SAM" id="MobiDB-lite"/>
    </source>
</evidence>
<dbReference type="EMBL" id="BFEA01000308">
    <property type="protein sequence ID" value="GBG78964.1"/>
    <property type="molecule type" value="Genomic_DNA"/>
</dbReference>
<dbReference type="PROSITE" id="PS01036">
    <property type="entry name" value="HSP70_3"/>
    <property type="match status" value="1"/>
</dbReference>
<feature type="region of interest" description="Disordered" evidence="5">
    <location>
        <begin position="1"/>
        <end position="29"/>
    </location>
</feature>
<dbReference type="InterPro" id="IPR029047">
    <property type="entry name" value="HSP70_peptide-bd_sf"/>
</dbReference>
<feature type="compositionally biased region" description="Low complexity" evidence="5">
    <location>
        <begin position="8"/>
        <end position="25"/>
    </location>
</feature>
<dbReference type="STRING" id="69332.A0A388L9K4"/>
<dbReference type="CDD" id="cd24028">
    <property type="entry name" value="ASKHA_NBD_HSP70_HSPA1-like"/>
    <property type="match status" value="1"/>
</dbReference>
<evidence type="ECO:0000256" key="2">
    <source>
        <dbReference type="ARBA" id="ARBA00022741"/>
    </source>
</evidence>
<dbReference type="PANTHER" id="PTHR19375">
    <property type="entry name" value="HEAT SHOCK PROTEIN 70KDA"/>
    <property type="match status" value="1"/>
</dbReference>
<dbReference type="PRINTS" id="PR00301">
    <property type="entry name" value="HEATSHOCK70"/>
</dbReference>
<proteinExistence type="inferred from homology"/>
<dbReference type="Gene3D" id="2.60.34.10">
    <property type="entry name" value="Substrate Binding Domain Of DNAk, Chain A, domain 1"/>
    <property type="match status" value="1"/>
</dbReference>
<organism evidence="6 7">
    <name type="scientific">Chara braunii</name>
    <name type="common">Braun's stonewort</name>
    <dbReference type="NCBI Taxonomy" id="69332"/>
    <lineage>
        <taxon>Eukaryota</taxon>
        <taxon>Viridiplantae</taxon>
        <taxon>Streptophyta</taxon>
        <taxon>Charophyceae</taxon>
        <taxon>Charales</taxon>
        <taxon>Characeae</taxon>
        <taxon>Chara</taxon>
    </lineage>
</organism>
<dbReference type="InterPro" id="IPR043129">
    <property type="entry name" value="ATPase_NBD"/>
</dbReference>
<name>A0A388L9K4_CHABU</name>
<dbReference type="GO" id="GO:0140662">
    <property type="term" value="F:ATP-dependent protein folding chaperone"/>
    <property type="evidence" value="ECO:0007669"/>
    <property type="project" value="InterPro"/>
</dbReference>
<protein>
    <submittedName>
        <fullName evidence="6">Uncharacterized protein</fullName>
    </submittedName>
</protein>
<dbReference type="Proteomes" id="UP000265515">
    <property type="component" value="Unassembled WGS sequence"/>
</dbReference>